<dbReference type="PhylomeDB" id="A0A0G4H0X8"/>
<keyword evidence="4" id="KW-1185">Reference proteome</keyword>
<feature type="coiled-coil region" evidence="1">
    <location>
        <begin position="121"/>
        <end position="279"/>
    </location>
</feature>
<feature type="compositionally biased region" description="Basic and acidic residues" evidence="2">
    <location>
        <begin position="1"/>
        <end position="17"/>
    </location>
</feature>
<feature type="coiled-coil region" evidence="1">
    <location>
        <begin position="551"/>
        <end position="634"/>
    </location>
</feature>
<protein>
    <submittedName>
        <fullName evidence="3">Uncharacterized protein</fullName>
    </submittedName>
</protein>
<evidence type="ECO:0000313" key="4">
    <source>
        <dbReference type="Proteomes" id="UP000041254"/>
    </source>
</evidence>
<reference evidence="3 4" key="1">
    <citation type="submission" date="2014-11" db="EMBL/GenBank/DDBJ databases">
        <authorList>
            <person name="Zhu J."/>
            <person name="Qi W."/>
            <person name="Song R."/>
        </authorList>
    </citation>
    <scope>NUCLEOTIDE SEQUENCE [LARGE SCALE GENOMIC DNA]</scope>
</reference>
<dbReference type="EMBL" id="CDMY01000920">
    <property type="protein sequence ID" value="CEM37008.1"/>
    <property type="molecule type" value="Genomic_DNA"/>
</dbReference>
<evidence type="ECO:0000313" key="3">
    <source>
        <dbReference type="EMBL" id="CEM37008.1"/>
    </source>
</evidence>
<feature type="coiled-coil region" evidence="1">
    <location>
        <begin position="321"/>
        <end position="404"/>
    </location>
</feature>
<dbReference type="Proteomes" id="UP000041254">
    <property type="component" value="Unassembled WGS sequence"/>
</dbReference>
<dbReference type="VEuPathDB" id="CryptoDB:Vbra_22428"/>
<dbReference type="STRING" id="1169540.A0A0G4H0X8"/>
<dbReference type="AlphaFoldDB" id="A0A0G4H0X8"/>
<feature type="compositionally biased region" description="Low complexity" evidence="2">
    <location>
        <begin position="508"/>
        <end position="529"/>
    </location>
</feature>
<gene>
    <name evidence="3" type="ORF">Vbra_22428</name>
</gene>
<sequence length="876" mass="99242">MRRSDACGRLAEKRRTDSSPSHLKGLEKEDISNAMSSSSIAANEESHQDRLLLDEISEKLDAGTLAKLSSRLQKAKLERRELAETKKTLEAVRAKHDSCVSENTHLRLQLESRTNTLTKDLESERSRTQIAESALSNARQEMDSLKAEASEAADKCDRALTDNDALAKQLKDKQQAYDELTAQATLLKQENAKYKEEVASLQSTFASRVREKVNAEIEREFDKIRRHTQQRETEMSEIVENLTTEEKYRQEKASLAEQLKRAQDAAVAADERCQKAVSEKEEITKTSEESLQQKSAALHALDRQVVTLQHQLHESSDAALLEKQKTQIKEMERRIESLTVSLREAYDVNVEKLKEDVMNTRQELLQWRAVPEVINMPVDPRSMKQLLENQYRELQEEKQRAGVQSHLIASLKEAERNWKEDRSRLMRIIADRDAHIRAVETEVHARAAVYKTKYEELKPIVDAYKEFLNERERKRARVAEPDSPQQTSTVPAAAAAAAAAAAGGGSPGAAAAAQPDVPPSAVADMGVGDVMDDQPPPRRPPFDTDRWLRILDEVDERHAEVKQQVDEVRQKELLLQSLQQRQILMEGENQDLKAKLQKIEAHLKETSLKSSQRIKDLERQLTDALQRRMDARDVAEEGLYILQAASSPDEIVKRAAKKQLERNIQLRIKNDALESARQEIEKRADTMAIQLQNALDKLQKAGMHQETDAQHLAEGPGATLSEENHMLKTDLAKTREELQSFKDRCIYKTLYREAYQRGVRDLTGWDITFEANQSDLIVRRGIVPQHDRRLGTFHLSSVFDREQPVPPSRQLRFRMKLPVGETKPLLQLMVEEQDLVARDLVNQHGGQAGTVCVDGVGSTSYARMLAHIVTGSSPAE</sequence>
<evidence type="ECO:0000256" key="1">
    <source>
        <dbReference type="SAM" id="Coils"/>
    </source>
</evidence>
<feature type="region of interest" description="Disordered" evidence="2">
    <location>
        <begin position="503"/>
        <end position="544"/>
    </location>
</feature>
<feature type="region of interest" description="Disordered" evidence="2">
    <location>
        <begin position="1"/>
        <end position="46"/>
    </location>
</feature>
<keyword evidence="1" id="KW-0175">Coiled coil</keyword>
<organism evidence="3 4">
    <name type="scientific">Vitrella brassicaformis (strain CCMP3155)</name>
    <dbReference type="NCBI Taxonomy" id="1169540"/>
    <lineage>
        <taxon>Eukaryota</taxon>
        <taxon>Sar</taxon>
        <taxon>Alveolata</taxon>
        <taxon>Colpodellida</taxon>
        <taxon>Vitrellaceae</taxon>
        <taxon>Vitrella</taxon>
    </lineage>
</organism>
<proteinExistence type="predicted"/>
<dbReference type="InParanoid" id="A0A0G4H0X8"/>
<feature type="coiled-coil region" evidence="1">
    <location>
        <begin position="663"/>
        <end position="697"/>
    </location>
</feature>
<feature type="coiled-coil region" evidence="1">
    <location>
        <begin position="65"/>
        <end position="95"/>
    </location>
</feature>
<evidence type="ECO:0000256" key="2">
    <source>
        <dbReference type="SAM" id="MobiDB-lite"/>
    </source>
</evidence>
<feature type="compositionally biased region" description="Low complexity" evidence="2">
    <location>
        <begin position="32"/>
        <end position="43"/>
    </location>
</feature>
<name>A0A0G4H0X8_VITBC</name>
<accession>A0A0G4H0X8</accession>